<protein>
    <recommendedName>
        <fullName evidence="4 5">Small ribosomal subunit protein uS2</fullName>
    </recommendedName>
</protein>
<evidence type="ECO:0000313" key="6">
    <source>
        <dbReference type="EMBL" id="OHA77297.1"/>
    </source>
</evidence>
<dbReference type="PANTHER" id="PTHR12534:SF0">
    <property type="entry name" value="SMALL RIBOSOMAL SUBUNIT PROTEIN US2M"/>
    <property type="match status" value="1"/>
</dbReference>
<dbReference type="SUPFAM" id="SSF52313">
    <property type="entry name" value="Ribosomal protein S2"/>
    <property type="match status" value="1"/>
</dbReference>
<gene>
    <name evidence="5" type="primary">rpsB</name>
    <name evidence="6" type="ORF">A3H01_02100</name>
</gene>
<dbReference type="GO" id="GO:0015935">
    <property type="term" value="C:small ribosomal subunit"/>
    <property type="evidence" value="ECO:0007669"/>
    <property type="project" value="InterPro"/>
</dbReference>
<keyword evidence="3 5" id="KW-0687">Ribonucleoprotein</keyword>
<dbReference type="Proteomes" id="UP000177853">
    <property type="component" value="Unassembled WGS sequence"/>
</dbReference>
<dbReference type="PANTHER" id="PTHR12534">
    <property type="entry name" value="30S RIBOSOMAL PROTEIN S2 PROKARYOTIC AND ORGANELLAR"/>
    <property type="match status" value="1"/>
</dbReference>
<dbReference type="AlphaFoldDB" id="A0A1G2RWU0"/>
<comment type="similarity">
    <text evidence="1 5">Belongs to the universal ribosomal protein uS2 family.</text>
</comment>
<evidence type="ECO:0000256" key="1">
    <source>
        <dbReference type="ARBA" id="ARBA00006242"/>
    </source>
</evidence>
<dbReference type="InterPro" id="IPR001865">
    <property type="entry name" value="Ribosomal_uS2"/>
</dbReference>
<dbReference type="CDD" id="cd01425">
    <property type="entry name" value="RPS2"/>
    <property type="match status" value="1"/>
</dbReference>
<dbReference type="InterPro" id="IPR023591">
    <property type="entry name" value="Ribosomal_uS2_flav_dom_sf"/>
</dbReference>
<accession>A0A1G2RWU0</accession>
<keyword evidence="2 5" id="KW-0689">Ribosomal protein</keyword>
<dbReference type="InterPro" id="IPR005706">
    <property type="entry name" value="Ribosomal_uS2_bac/mit/plastid"/>
</dbReference>
<dbReference type="Gene3D" id="1.10.287.610">
    <property type="entry name" value="Helix hairpin bin"/>
    <property type="match status" value="1"/>
</dbReference>
<evidence type="ECO:0000256" key="5">
    <source>
        <dbReference type="HAMAP-Rule" id="MF_00291"/>
    </source>
</evidence>
<dbReference type="PRINTS" id="PR00395">
    <property type="entry name" value="RIBOSOMALS2"/>
</dbReference>
<evidence type="ECO:0000256" key="4">
    <source>
        <dbReference type="ARBA" id="ARBA00035256"/>
    </source>
</evidence>
<evidence type="ECO:0000313" key="7">
    <source>
        <dbReference type="Proteomes" id="UP000177853"/>
    </source>
</evidence>
<proteinExistence type="inferred from homology"/>
<name>A0A1G2RWU0_9BACT</name>
<dbReference type="GO" id="GO:0006412">
    <property type="term" value="P:translation"/>
    <property type="evidence" value="ECO:0007669"/>
    <property type="project" value="UniProtKB-UniRule"/>
</dbReference>
<dbReference type="NCBIfam" id="TIGR01011">
    <property type="entry name" value="rpsB_bact"/>
    <property type="match status" value="1"/>
</dbReference>
<reference evidence="6 7" key="1">
    <citation type="journal article" date="2016" name="Nat. Commun.">
        <title>Thousands of microbial genomes shed light on interconnected biogeochemical processes in an aquifer system.</title>
        <authorList>
            <person name="Anantharaman K."/>
            <person name="Brown C.T."/>
            <person name="Hug L.A."/>
            <person name="Sharon I."/>
            <person name="Castelle C.J."/>
            <person name="Probst A.J."/>
            <person name="Thomas B.C."/>
            <person name="Singh A."/>
            <person name="Wilkins M.J."/>
            <person name="Karaoz U."/>
            <person name="Brodie E.L."/>
            <person name="Williams K.H."/>
            <person name="Hubbard S.S."/>
            <person name="Banfield J.F."/>
        </authorList>
    </citation>
    <scope>NUCLEOTIDE SEQUENCE [LARGE SCALE GENOMIC DNA]</scope>
</reference>
<evidence type="ECO:0000256" key="2">
    <source>
        <dbReference type="ARBA" id="ARBA00022980"/>
    </source>
</evidence>
<dbReference type="EMBL" id="MHUM01000002">
    <property type="protein sequence ID" value="OHA77297.1"/>
    <property type="molecule type" value="Genomic_DNA"/>
</dbReference>
<evidence type="ECO:0000256" key="3">
    <source>
        <dbReference type="ARBA" id="ARBA00023274"/>
    </source>
</evidence>
<dbReference type="HAMAP" id="MF_00291_B">
    <property type="entry name" value="Ribosomal_uS2_B"/>
    <property type="match status" value="1"/>
</dbReference>
<dbReference type="Gene3D" id="3.40.50.10490">
    <property type="entry name" value="Glucose-6-phosphate isomerase like protein, domain 1"/>
    <property type="match status" value="1"/>
</dbReference>
<dbReference type="Pfam" id="PF00318">
    <property type="entry name" value="Ribosomal_S2"/>
    <property type="match status" value="1"/>
</dbReference>
<sequence length="227" mass="25385">MTAAGLQFGHKTSRVDPKMKVYLYGARNGIHIFDLEKTKEKFDGALNFIRGLVSQGKIILFVGTKIQTKNLIKQVAQECGLPYVSERWLGGTLTNIDTILKRIAYFKDLEQKKSSGMTGKYTKKEQANFDKELKEMETKFSGIKNMNQLPDAVFVADIMKDSLAVKEARSKNISVIGIADTNCNPDLINYPIPANDDSVSSVQYILEKVKEAILNAKLKTQSEKTIV</sequence>
<organism evidence="6 7">
    <name type="scientific">Candidatus Wildermuthbacteria bacterium RIFCSPLOWO2_12_FULL_40_9</name>
    <dbReference type="NCBI Taxonomy" id="1802467"/>
    <lineage>
        <taxon>Bacteria</taxon>
        <taxon>Candidatus Wildermuthiibacteriota</taxon>
    </lineage>
</organism>
<dbReference type="GO" id="GO:0003735">
    <property type="term" value="F:structural constituent of ribosome"/>
    <property type="evidence" value="ECO:0007669"/>
    <property type="project" value="InterPro"/>
</dbReference>
<comment type="caution">
    <text evidence="6">The sequence shown here is derived from an EMBL/GenBank/DDBJ whole genome shotgun (WGS) entry which is preliminary data.</text>
</comment>